<protein>
    <submittedName>
        <fullName evidence="1">DUF1392 domain-containing protein</fullName>
    </submittedName>
</protein>
<dbReference type="RefSeq" id="WP_369010525.1">
    <property type="nucleotide sequence ID" value="NZ_JAIVFQ010000019.1"/>
</dbReference>
<evidence type="ECO:0000313" key="2">
    <source>
        <dbReference type="Proteomes" id="UP001199525"/>
    </source>
</evidence>
<name>A0ABS8I8W1_9NOSO</name>
<sequence>MINLVQNLETCWYLSPSWGKEIPRNFSQTIKNKFTSLDIRHFLIHHQLKFMMVNKVGTK</sequence>
<keyword evidence="2" id="KW-1185">Reference proteome</keyword>
<organism evidence="1 2">
    <name type="scientific">Nostoc favosum CHAB5714</name>
    <dbReference type="NCBI Taxonomy" id="2780399"/>
    <lineage>
        <taxon>Bacteria</taxon>
        <taxon>Bacillati</taxon>
        <taxon>Cyanobacteriota</taxon>
        <taxon>Cyanophyceae</taxon>
        <taxon>Nostocales</taxon>
        <taxon>Nostocaceae</taxon>
        <taxon>Nostoc</taxon>
        <taxon>Nostoc favosum</taxon>
    </lineage>
</organism>
<proteinExistence type="predicted"/>
<reference evidence="1 2" key="1">
    <citation type="journal article" date="2021" name="Microorganisms">
        <title>Genome Evolution of Filamentous Cyanobacterium Nostoc Species: From Facultative Symbiosis to Free Living.</title>
        <authorList>
            <person name="Huo D."/>
            <person name="Li H."/>
            <person name="Cai F."/>
            <person name="Guo X."/>
            <person name="Qiao Z."/>
            <person name="Wang W."/>
            <person name="Yu G."/>
            <person name="Li R."/>
        </authorList>
    </citation>
    <scope>NUCLEOTIDE SEQUENCE [LARGE SCALE GENOMIC DNA]</scope>
    <source>
        <strain evidence="1 2">CHAB 5714</strain>
    </source>
</reference>
<dbReference type="InterPro" id="IPR009824">
    <property type="entry name" value="DUF1392"/>
</dbReference>
<comment type="caution">
    <text evidence="1">The sequence shown here is derived from an EMBL/GenBank/DDBJ whole genome shotgun (WGS) entry which is preliminary data.</text>
</comment>
<gene>
    <name evidence="1" type="ORF">LC586_15240</name>
</gene>
<accession>A0ABS8I8W1</accession>
<dbReference type="Pfam" id="PF07154">
    <property type="entry name" value="DUF1392"/>
    <property type="match status" value="1"/>
</dbReference>
<evidence type="ECO:0000313" key="1">
    <source>
        <dbReference type="EMBL" id="MCC5600540.1"/>
    </source>
</evidence>
<dbReference type="EMBL" id="JAIVFQ010000019">
    <property type="protein sequence ID" value="MCC5600540.1"/>
    <property type="molecule type" value="Genomic_DNA"/>
</dbReference>
<dbReference type="Proteomes" id="UP001199525">
    <property type="component" value="Unassembled WGS sequence"/>
</dbReference>